<organism evidence="4">
    <name type="scientific">Davis virus</name>
    <dbReference type="NCBI Taxonomy" id="2707210"/>
    <lineage>
        <taxon>Viruses</taxon>
        <taxon>Riboviria</taxon>
    </lineage>
</organism>
<evidence type="ECO:0000256" key="1">
    <source>
        <dbReference type="ARBA" id="ARBA00022679"/>
    </source>
</evidence>
<dbReference type="GO" id="GO:0003968">
    <property type="term" value="F:RNA-directed RNA polymerase activity"/>
    <property type="evidence" value="ECO:0007669"/>
    <property type="project" value="UniProtKB-KW"/>
</dbReference>
<evidence type="ECO:0000313" key="4">
    <source>
        <dbReference type="EMBL" id="QIS88024.1"/>
    </source>
</evidence>
<evidence type="ECO:0000256" key="3">
    <source>
        <dbReference type="SAM" id="MobiDB-lite"/>
    </source>
</evidence>
<dbReference type="SUPFAM" id="SSF56672">
    <property type="entry name" value="DNA/RNA polymerases"/>
    <property type="match status" value="1"/>
</dbReference>
<keyword evidence="4" id="KW-0696">RNA-directed RNA polymerase</keyword>
<protein>
    <submittedName>
        <fullName evidence="4">RNA-dependent RNA polymerase</fullName>
    </submittedName>
</protein>
<reference evidence="4" key="1">
    <citation type="submission" date="2020-01" db="EMBL/GenBank/DDBJ databases">
        <title>Sustained virome diversity in Antarctic penguins and their ticks: geographical connectedness and no evidence for low pathogen pressure.</title>
        <authorList>
            <person name="Wille M."/>
            <person name="Harvey E."/>
            <person name="Shi M."/>
            <person name="Gonzalez-Acuna D."/>
            <person name="Holmes E.C."/>
            <person name="Hurt A.C."/>
        </authorList>
    </citation>
    <scope>NUCLEOTIDE SEQUENCE</scope>
    <source>
        <strain evidence="4">Antarctic75</strain>
    </source>
</reference>
<sequence length="841" mass="95272">MSNDVAQDVCKSVRALGLSAPRTRRIVDGVIRDLANNGPEWVANRLKGLQAYYAGTDDFPGWVRRRTRHDGLLKPTGWLGSLVGSKTKPDTIITVLSTVRGAMVFDKPTHKQLVKWSSSVTEPPLPKQFRVPSIRGLQSLEHDLVRRVKKLKTFGPDDIHGSRYPKGVSDGVIRRGRGLDMSGLYHAWKDSILFAPTLAWSFQDQSGVRIPGMSQAKSRPILNRLRKEAPDAKRKVPSKKRSGRASVRVDEYPVGHISFLQEPFGKLRTVANPNRFVQWQLTPLGETLSDWINHQPGIYNLCQEEGIQWIQDQLDQGIRLTSADLSSASDTLDFRPITHALQEAGHEMRKHLEYFEQISEMPWYITSDEARSFMGRDTVRWKQGQPLGLRPSFPVLSITNWLAARQAVIQVDGKEAHPDNPPFCIVGDDIVIHTRYGRAYQEQIAALGGVANVDKACESETQAEFCSRLIRKGKPPLRLKAKYLENNSPQNVLTYQGLVPSISSPHWVKRSAQRVGRYAIVEAGLIPDYHPDQPRPLRQKVLMNAVLSLQQGKATTVEKSLHAMWLAASQDAPHGVLPQPRKDRETQCSLLDASFRERQRKFREWNPNFKLEDLPLKLGMRTRYYPNIWNSLMDEALKAIERDPRLKAQVPEVRWIEDTHPESLREVELGSARMQSVDTVRSRFDHKTMTYVPDVSPENALSHLDRKIQSLEKDLVLTEGSETAMIRRISPDVDELLEVKENGVESTFFGKTSQSPTVTIPFEEIISPPKVSRPNKPLRSLAVLNSLCESLHIPKKRSNETHEDFQARVQAEMSPPSPKEEARRRISHSVPKSSRDLDLEL</sequence>
<dbReference type="InterPro" id="IPR008686">
    <property type="entry name" value="RNA_pol_mitovir"/>
</dbReference>
<dbReference type="InterPro" id="IPR043502">
    <property type="entry name" value="DNA/RNA_pol_sf"/>
</dbReference>
<feature type="region of interest" description="Disordered" evidence="3">
    <location>
        <begin position="795"/>
        <end position="841"/>
    </location>
</feature>
<accession>A0A6H0DIK5</accession>
<name>A0A6H0DIK5_9VIRU</name>
<evidence type="ECO:0000256" key="2">
    <source>
        <dbReference type="ARBA" id="ARBA00022695"/>
    </source>
</evidence>
<proteinExistence type="predicted"/>
<keyword evidence="2" id="KW-0548">Nucleotidyltransferase</keyword>
<feature type="compositionally biased region" description="Basic and acidic residues" evidence="3">
    <location>
        <begin position="797"/>
        <end position="806"/>
    </location>
</feature>
<keyword evidence="1" id="KW-0808">Transferase</keyword>
<dbReference type="EMBL" id="MT025140">
    <property type="protein sequence ID" value="QIS88024.1"/>
    <property type="molecule type" value="Genomic_RNA"/>
</dbReference>
<dbReference type="Pfam" id="PF05919">
    <property type="entry name" value="Mitovir_RNA_pol"/>
    <property type="match status" value="1"/>
</dbReference>